<keyword evidence="2" id="KW-1133">Transmembrane helix</keyword>
<sequence length="400" mass="41452">MAGLERPTKTAGVPPFTDFTPPEGLCAFTHLNSGTPSPYTTSLWLGYSLGDAKHCYPTSFYESSGTFSPARCPESFTTGKTYTLAGGVSGAVCCSYGYTYDGARSLAPNDKHDWCTRVVPTNTIGIFADEPRPVYGFTFTSDPPVTALVRAVHVRWEQSDLPGLGLPPETSAASGSNGPAHETEAPVVGGGGGLSDTAKAGIGAGVGVLAVTIIAAILLLFRRRRRESNLREKGSLGDEASDGAASAGGNVRGNGALAAGALAAAPAIAAAASARAQASAAGGQERPRAEEMQGPWSEYMARWAANQEDWAAYQAGAQQDGLPGEDPQDDAHAGALPVDGRTPQDFARLEDSVLDKPPGFAASDLEDFEALGDEKPRVSEESTLVSSLPQDEKSARDSLG</sequence>
<organism evidence="3 4">
    <name type="scientific">Podospora aff. communis PSN243</name>
    <dbReference type="NCBI Taxonomy" id="3040156"/>
    <lineage>
        <taxon>Eukaryota</taxon>
        <taxon>Fungi</taxon>
        <taxon>Dikarya</taxon>
        <taxon>Ascomycota</taxon>
        <taxon>Pezizomycotina</taxon>
        <taxon>Sordariomycetes</taxon>
        <taxon>Sordariomycetidae</taxon>
        <taxon>Sordariales</taxon>
        <taxon>Podosporaceae</taxon>
        <taxon>Podospora</taxon>
    </lineage>
</organism>
<dbReference type="EMBL" id="MU865985">
    <property type="protein sequence ID" value="KAK4443896.1"/>
    <property type="molecule type" value="Genomic_DNA"/>
</dbReference>
<dbReference type="AlphaFoldDB" id="A0AAV9G8N8"/>
<feature type="region of interest" description="Disordered" evidence="1">
    <location>
        <begin position="372"/>
        <end position="400"/>
    </location>
</feature>
<reference evidence="3" key="2">
    <citation type="submission" date="2023-05" db="EMBL/GenBank/DDBJ databases">
        <authorList>
            <consortium name="Lawrence Berkeley National Laboratory"/>
            <person name="Steindorff A."/>
            <person name="Hensen N."/>
            <person name="Bonometti L."/>
            <person name="Westerberg I."/>
            <person name="Brannstrom I.O."/>
            <person name="Guillou S."/>
            <person name="Cros-Aarteil S."/>
            <person name="Calhoun S."/>
            <person name="Haridas S."/>
            <person name="Kuo A."/>
            <person name="Mondo S."/>
            <person name="Pangilinan J."/>
            <person name="Riley R."/>
            <person name="Labutti K."/>
            <person name="Andreopoulos B."/>
            <person name="Lipzen A."/>
            <person name="Chen C."/>
            <person name="Yanf M."/>
            <person name="Daum C."/>
            <person name="Ng V."/>
            <person name="Clum A."/>
            <person name="Ohm R."/>
            <person name="Martin F."/>
            <person name="Silar P."/>
            <person name="Natvig D."/>
            <person name="Lalanne C."/>
            <person name="Gautier V."/>
            <person name="Ament-Velasquez S.L."/>
            <person name="Kruys A."/>
            <person name="Hutchinson M.I."/>
            <person name="Powell A.J."/>
            <person name="Barry K."/>
            <person name="Miller A.N."/>
            <person name="Grigoriev I.V."/>
            <person name="Debuchy R."/>
            <person name="Gladieux P."/>
            <person name="Thoren M.H."/>
            <person name="Johannesson H."/>
        </authorList>
    </citation>
    <scope>NUCLEOTIDE SEQUENCE</scope>
    <source>
        <strain evidence="3">PSN243</strain>
    </source>
</reference>
<comment type="caution">
    <text evidence="3">The sequence shown here is derived from an EMBL/GenBank/DDBJ whole genome shotgun (WGS) entry which is preliminary data.</text>
</comment>
<evidence type="ECO:0000313" key="4">
    <source>
        <dbReference type="Proteomes" id="UP001321760"/>
    </source>
</evidence>
<feature type="transmembrane region" description="Helical" evidence="2">
    <location>
        <begin position="202"/>
        <end position="221"/>
    </location>
</feature>
<dbReference type="Proteomes" id="UP001321760">
    <property type="component" value="Unassembled WGS sequence"/>
</dbReference>
<feature type="region of interest" description="Disordered" evidence="1">
    <location>
        <begin position="317"/>
        <end position="343"/>
    </location>
</feature>
<reference evidence="3" key="1">
    <citation type="journal article" date="2023" name="Mol. Phylogenet. Evol.">
        <title>Genome-scale phylogeny and comparative genomics of the fungal order Sordariales.</title>
        <authorList>
            <person name="Hensen N."/>
            <person name="Bonometti L."/>
            <person name="Westerberg I."/>
            <person name="Brannstrom I.O."/>
            <person name="Guillou S."/>
            <person name="Cros-Aarteil S."/>
            <person name="Calhoun S."/>
            <person name="Haridas S."/>
            <person name="Kuo A."/>
            <person name="Mondo S."/>
            <person name="Pangilinan J."/>
            <person name="Riley R."/>
            <person name="LaButti K."/>
            <person name="Andreopoulos B."/>
            <person name="Lipzen A."/>
            <person name="Chen C."/>
            <person name="Yan M."/>
            <person name="Daum C."/>
            <person name="Ng V."/>
            <person name="Clum A."/>
            <person name="Steindorff A."/>
            <person name="Ohm R.A."/>
            <person name="Martin F."/>
            <person name="Silar P."/>
            <person name="Natvig D.O."/>
            <person name="Lalanne C."/>
            <person name="Gautier V."/>
            <person name="Ament-Velasquez S.L."/>
            <person name="Kruys A."/>
            <person name="Hutchinson M.I."/>
            <person name="Powell A.J."/>
            <person name="Barry K."/>
            <person name="Miller A.N."/>
            <person name="Grigoriev I.V."/>
            <person name="Debuchy R."/>
            <person name="Gladieux P."/>
            <person name="Hiltunen Thoren M."/>
            <person name="Johannesson H."/>
        </authorList>
    </citation>
    <scope>NUCLEOTIDE SEQUENCE</scope>
    <source>
        <strain evidence="3">PSN243</strain>
    </source>
</reference>
<feature type="compositionally biased region" description="Basic and acidic residues" evidence="1">
    <location>
        <begin position="390"/>
        <end position="400"/>
    </location>
</feature>
<keyword evidence="4" id="KW-1185">Reference proteome</keyword>
<proteinExistence type="predicted"/>
<keyword evidence="2" id="KW-0472">Membrane</keyword>
<keyword evidence="2" id="KW-0812">Transmembrane</keyword>
<feature type="region of interest" description="Disordered" evidence="1">
    <location>
        <begin position="160"/>
        <end position="191"/>
    </location>
</feature>
<gene>
    <name evidence="3" type="ORF">QBC34DRAFT_443008</name>
</gene>
<accession>A0AAV9G8N8</accession>
<evidence type="ECO:0000256" key="1">
    <source>
        <dbReference type="SAM" id="MobiDB-lite"/>
    </source>
</evidence>
<name>A0AAV9G8N8_9PEZI</name>
<protein>
    <submittedName>
        <fullName evidence="3">Uncharacterized protein</fullName>
    </submittedName>
</protein>
<evidence type="ECO:0000256" key="2">
    <source>
        <dbReference type="SAM" id="Phobius"/>
    </source>
</evidence>
<evidence type="ECO:0000313" key="3">
    <source>
        <dbReference type="EMBL" id="KAK4443896.1"/>
    </source>
</evidence>